<dbReference type="EMBL" id="PVWK01000140">
    <property type="protein sequence ID" value="PSB24773.1"/>
    <property type="molecule type" value="Genomic_DNA"/>
</dbReference>
<sequence length="152" mass="17083">MLTKRSFGLLAIVFYKSFVASLLAVTSVALLLALRNYDSLADFSESYTIEGKTQLIDWVLDKILNLNPRTLEFSGIGAGVYALLTAIEAIGLWHEKRWAHVLVLVLVGLSIPPEVYELIHGVTLIKAIVFVVNIVVFWYLFSHFPKHKVPKQ</sequence>
<accession>A0A2T1DW92</accession>
<feature type="transmembrane region" description="Helical" evidence="1">
    <location>
        <begin position="98"/>
        <end position="116"/>
    </location>
</feature>
<feature type="transmembrane region" description="Helical" evidence="1">
    <location>
        <begin position="73"/>
        <end position="91"/>
    </location>
</feature>
<dbReference type="OrthoDB" id="572497at2"/>
<keyword evidence="1" id="KW-0472">Membrane</keyword>
<feature type="transmembrane region" description="Helical" evidence="1">
    <location>
        <begin position="7"/>
        <end position="34"/>
    </location>
</feature>
<proteinExistence type="predicted"/>
<evidence type="ECO:0000313" key="2">
    <source>
        <dbReference type="EMBL" id="PSB24773.1"/>
    </source>
</evidence>
<dbReference type="RefSeq" id="WP_106259586.1">
    <property type="nucleotide sequence ID" value="NZ_CAWNSW010000111.1"/>
</dbReference>
<dbReference type="InterPro" id="IPR021125">
    <property type="entry name" value="DUF2127"/>
</dbReference>
<organism evidence="2 3">
    <name type="scientific">Stenomitos frigidus ULC18</name>
    <dbReference type="NCBI Taxonomy" id="2107698"/>
    <lineage>
        <taxon>Bacteria</taxon>
        <taxon>Bacillati</taxon>
        <taxon>Cyanobacteriota</taxon>
        <taxon>Cyanophyceae</taxon>
        <taxon>Leptolyngbyales</taxon>
        <taxon>Leptolyngbyaceae</taxon>
        <taxon>Stenomitos</taxon>
    </lineage>
</organism>
<reference evidence="2 3" key="2">
    <citation type="submission" date="2018-03" db="EMBL/GenBank/DDBJ databases">
        <title>The ancient ancestry and fast evolution of plastids.</title>
        <authorList>
            <person name="Moore K.R."/>
            <person name="Magnabosco C."/>
            <person name="Momper L."/>
            <person name="Gold D.A."/>
            <person name="Bosak T."/>
            <person name="Fournier G.P."/>
        </authorList>
    </citation>
    <scope>NUCLEOTIDE SEQUENCE [LARGE SCALE GENOMIC DNA]</scope>
    <source>
        <strain evidence="2 3">ULC18</strain>
    </source>
</reference>
<gene>
    <name evidence="2" type="ORF">C7B82_25525</name>
</gene>
<evidence type="ECO:0000313" key="3">
    <source>
        <dbReference type="Proteomes" id="UP000239576"/>
    </source>
</evidence>
<feature type="transmembrane region" description="Helical" evidence="1">
    <location>
        <begin position="122"/>
        <end position="141"/>
    </location>
</feature>
<keyword evidence="1" id="KW-1133">Transmembrane helix</keyword>
<keyword evidence="3" id="KW-1185">Reference proteome</keyword>
<dbReference type="AlphaFoldDB" id="A0A2T1DW92"/>
<dbReference type="Proteomes" id="UP000239576">
    <property type="component" value="Unassembled WGS sequence"/>
</dbReference>
<dbReference type="Pfam" id="PF09900">
    <property type="entry name" value="DUF2127"/>
    <property type="match status" value="1"/>
</dbReference>
<name>A0A2T1DW92_9CYAN</name>
<evidence type="ECO:0000256" key="1">
    <source>
        <dbReference type="SAM" id="Phobius"/>
    </source>
</evidence>
<keyword evidence="1" id="KW-0812">Transmembrane</keyword>
<reference evidence="3" key="1">
    <citation type="submission" date="2018-02" db="EMBL/GenBank/DDBJ databases">
        <authorList>
            <person name="Moore K."/>
            <person name="Momper L."/>
        </authorList>
    </citation>
    <scope>NUCLEOTIDE SEQUENCE [LARGE SCALE GENOMIC DNA]</scope>
    <source>
        <strain evidence="3">ULC18</strain>
    </source>
</reference>
<comment type="caution">
    <text evidence="2">The sequence shown here is derived from an EMBL/GenBank/DDBJ whole genome shotgun (WGS) entry which is preliminary data.</text>
</comment>
<protein>
    <submittedName>
        <fullName evidence="2">DUF2127 domain-containing protein</fullName>
    </submittedName>
</protein>